<name>A0A9P1E3Q0_CUSEU</name>
<comment type="caution">
    <text evidence="1">The sequence shown here is derived from an EMBL/GenBank/DDBJ whole genome shotgun (WGS) entry which is preliminary data.</text>
</comment>
<accession>A0A9P1E3Q0</accession>
<keyword evidence="2" id="KW-1185">Reference proteome</keyword>
<organism evidence="1 2">
    <name type="scientific">Cuscuta europaea</name>
    <name type="common">European dodder</name>
    <dbReference type="NCBI Taxonomy" id="41803"/>
    <lineage>
        <taxon>Eukaryota</taxon>
        <taxon>Viridiplantae</taxon>
        <taxon>Streptophyta</taxon>
        <taxon>Embryophyta</taxon>
        <taxon>Tracheophyta</taxon>
        <taxon>Spermatophyta</taxon>
        <taxon>Magnoliopsida</taxon>
        <taxon>eudicotyledons</taxon>
        <taxon>Gunneridae</taxon>
        <taxon>Pentapetalae</taxon>
        <taxon>asterids</taxon>
        <taxon>lamiids</taxon>
        <taxon>Solanales</taxon>
        <taxon>Convolvulaceae</taxon>
        <taxon>Cuscuteae</taxon>
        <taxon>Cuscuta</taxon>
        <taxon>Cuscuta subgen. Cuscuta</taxon>
    </lineage>
</organism>
<sequence length="119" mass="13260">MLSGHQPEKDPLLILHSTTEEGKASSSKRSYDDTIERCIGKFGWAQFLQVILASLAWAFDAQQTFITIFTDLVPTWHCDTSYASSHCSHDGTLQVAEVCALPKDAWAWDTPARTRISCV</sequence>
<dbReference type="AlphaFoldDB" id="A0A9P1E3Q0"/>
<dbReference type="OrthoDB" id="5296287at2759"/>
<evidence type="ECO:0000313" key="2">
    <source>
        <dbReference type="Proteomes" id="UP001152484"/>
    </source>
</evidence>
<gene>
    <name evidence="1" type="ORF">CEURO_LOCUS5775</name>
</gene>
<dbReference type="EMBL" id="CAMAPE010000010">
    <property type="protein sequence ID" value="CAH9076287.1"/>
    <property type="molecule type" value="Genomic_DNA"/>
</dbReference>
<evidence type="ECO:0000313" key="1">
    <source>
        <dbReference type="EMBL" id="CAH9076287.1"/>
    </source>
</evidence>
<reference evidence="1" key="1">
    <citation type="submission" date="2022-07" db="EMBL/GenBank/DDBJ databases">
        <authorList>
            <person name="Macas J."/>
            <person name="Novak P."/>
            <person name="Neumann P."/>
        </authorList>
    </citation>
    <scope>NUCLEOTIDE SEQUENCE</scope>
</reference>
<protein>
    <submittedName>
        <fullName evidence="1">Uncharacterized protein</fullName>
    </submittedName>
</protein>
<dbReference type="Proteomes" id="UP001152484">
    <property type="component" value="Unassembled WGS sequence"/>
</dbReference>
<proteinExistence type="predicted"/>